<evidence type="ECO:0000313" key="2">
    <source>
        <dbReference type="Proteomes" id="UP001519363"/>
    </source>
</evidence>
<keyword evidence="2" id="KW-1185">Reference proteome</keyword>
<accession>A0ABS5A4P6</accession>
<dbReference type="EMBL" id="JAGIOO010000001">
    <property type="protein sequence ID" value="MBP2471547.1"/>
    <property type="molecule type" value="Genomic_DNA"/>
</dbReference>
<proteinExistence type="predicted"/>
<reference evidence="1 2" key="1">
    <citation type="submission" date="2021-03" db="EMBL/GenBank/DDBJ databases">
        <title>Sequencing the genomes of 1000 actinobacteria strains.</title>
        <authorList>
            <person name="Klenk H.-P."/>
        </authorList>
    </citation>
    <scope>NUCLEOTIDE SEQUENCE [LARGE SCALE GENOMIC DNA]</scope>
    <source>
        <strain evidence="1 2">DSM 44580</strain>
    </source>
</reference>
<organism evidence="1 2">
    <name type="scientific">Crossiella equi</name>
    <dbReference type="NCBI Taxonomy" id="130796"/>
    <lineage>
        <taxon>Bacteria</taxon>
        <taxon>Bacillati</taxon>
        <taxon>Actinomycetota</taxon>
        <taxon>Actinomycetes</taxon>
        <taxon>Pseudonocardiales</taxon>
        <taxon>Pseudonocardiaceae</taxon>
        <taxon>Crossiella</taxon>
    </lineage>
</organism>
<gene>
    <name evidence="1" type="ORF">JOF53_000419</name>
</gene>
<dbReference type="Proteomes" id="UP001519363">
    <property type="component" value="Unassembled WGS sequence"/>
</dbReference>
<evidence type="ECO:0000313" key="1">
    <source>
        <dbReference type="EMBL" id="MBP2471547.1"/>
    </source>
</evidence>
<comment type="caution">
    <text evidence="1">The sequence shown here is derived from an EMBL/GenBank/DDBJ whole genome shotgun (WGS) entry which is preliminary data.</text>
</comment>
<sequence>MTIPVERFFAPPQRSGATISPDGTRLAHLAPWRNRLNIRVADIATPEQARRVDLIDLLELTLLAANPGHVGGWLAGADGAVYASVRAGNGDLELSRWRDGVEVGHTVLADEGHSSTNPDNLLTMFRQTEEFLARHLGGAA</sequence>
<protein>
    <submittedName>
        <fullName evidence="1">Uncharacterized protein</fullName>
    </submittedName>
</protein>
<dbReference type="RefSeq" id="WP_086782728.1">
    <property type="nucleotide sequence ID" value="NZ_JAGIOO010000001.1"/>
</dbReference>
<name>A0ABS5A4P6_9PSEU</name>